<comment type="caution">
    <text evidence="1">The sequence shown here is derived from an EMBL/GenBank/DDBJ whole genome shotgun (WGS) entry which is preliminary data.</text>
</comment>
<reference evidence="1" key="1">
    <citation type="submission" date="2023-07" db="EMBL/GenBank/DDBJ databases">
        <title>Sorghum-associated microbial communities from plants grown in Nebraska, USA.</title>
        <authorList>
            <person name="Schachtman D."/>
        </authorList>
    </citation>
    <scope>NUCLEOTIDE SEQUENCE</scope>
    <source>
        <strain evidence="1">BE46</strain>
    </source>
</reference>
<keyword evidence="2" id="KW-1185">Reference proteome</keyword>
<proteinExistence type="predicted"/>
<organism evidence="1 2">
    <name type="scientific">Pseudomonas synxantha</name>
    <dbReference type="NCBI Taxonomy" id="47883"/>
    <lineage>
        <taxon>Bacteria</taxon>
        <taxon>Pseudomonadati</taxon>
        <taxon>Pseudomonadota</taxon>
        <taxon>Gammaproteobacteria</taxon>
        <taxon>Pseudomonadales</taxon>
        <taxon>Pseudomonadaceae</taxon>
        <taxon>Pseudomonas</taxon>
    </lineage>
</organism>
<dbReference type="EMBL" id="JAVDSD010000003">
    <property type="protein sequence ID" value="MDR6606648.1"/>
    <property type="molecule type" value="Genomic_DNA"/>
</dbReference>
<dbReference type="Proteomes" id="UP001259420">
    <property type="component" value="Unassembled WGS sequence"/>
</dbReference>
<accession>A0ACC6JJF1</accession>
<evidence type="ECO:0000313" key="1">
    <source>
        <dbReference type="EMBL" id="MDR6606648.1"/>
    </source>
</evidence>
<evidence type="ECO:0000313" key="2">
    <source>
        <dbReference type="Proteomes" id="UP001259420"/>
    </source>
</evidence>
<protein>
    <submittedName>
        <fullName evidence="1">Uncharacterized protein</fullName>
    </submittedName>
</protein>
<name>A0ACC6JJF1_9PSED</name>
<sequence length="1730" mass="193850">MLDEPAPIPTDFGLAQPLVANPDQNLFLGASARWNDCREQWLELMAQRPPPSSDTDWSVWWSARARGTALSREAQAIALYRQHFEASSQLAYADGTLTTEQTNAIQTIVHPNLEGSRSDVRQLRVEQPRLQSTDGTSIELSGALVIRLGTEPLAANVLYLPFRQSAWLIFTDQDELERWLIEQQPALPGQSSVAYTLFDHLALQKSAQSVLTRWSSDPIDNAAVFTPAPDLPIDDSSEPPSVFGLLSPDIPLGMRHSALAQQQRALDTLLDENVQGQYDDFKQQLDDLFAAQQASTTAALALLDADNPLNMLKLRRQPNPHYSALYQARLAGLHAEANVQLSLKQISAQEHQWLKTVLETPDQIDRHTDVVVARLILSATDTDGATTLTEELDGVLVFTHPSTLLTSAPNSLLLYWPGRFGGLQRFASRQALEHTLFKLPANDNTQALHLSAMTRNPFDYMFQIQLYSCEQQTARLITANPVPSHANQRTVALEKLREQTIARLTVPIPAALELAYAQIIEQQNSSTLAGALPSWLVSLSDAQRTRLRGLFTSYIKAMKRSHALLERELPLRDDFSEKAIDTRLRRDFNLKQRFTVKLDVPDSTTWRKVVTDGAAPGTPLQNVLIASPQRSLLKLAELAQLNIDQAMWWRLAMMKVQIDANDETERETLKSAIKLPYLRQLVTEMDLAGQYETLIRETFLGTSAAPAFSNEYRRECLVEPWRLMLMLQGEFALLKRDINADAWHLLQIAIDANSREAYSVNGKQIVLLPAHLSVGGADTDNEGPSTLAGVTFIHERNSGLTLLYLPDSPDQVLLRQYGSLEQARKALFNLCLHSNMVNYLAQCTLKGDVARHVSRINQALLKNFDAMIGIGTAWPPTTSLASHLLNVHMGRLVQAHRATSRSNDALYLERYALKSVSLFNYLKMAIGMLPFVGAALALYDAWNSANRAVAAALRGDLGDGLAGVEAVLLALIDAAMDILPGTVAAPAAARLATRQRQAGSLGKHLGALQIPSVRQARRTRDVFKGYEYEKEISLAGLQPGTDGLYRQVYRHADGHFMISQGRVYRIELSDNARGWRLSGSSTRTYKQPIALDEAGDWNTHYAIYGTAIEGGGAGGGAVLGHMADGLDPLWPAAVRQWLPRWWTDRTLRRQQALTNTADAYTRQLDTHTRNTNSALDQYYRLEPSQRPARRTQLNGACANDIDIAQNQYRNLEELKLLTHGRKRTQAEAIQSTCAWVVVDRSLRQVNLATESLLEHLNRIDELIARSETPGLDAVTQLQLLAQRKAIRKTFLEVFDQQHAAVEQANSWNARITHRTQKNKVKPDLDHINEKLGDTTYVYLKTAHLLETIGHYDAIDDLSWVYFHVHLKETRDNVGRTLLNQHQLPEVRTSAARRNKILEDCLATYAQLRRNLNAWTLGYPQHLELSQVAVFLDNLKKVEDLARGAIKNRPTSALNEGRTGKKIFETEDNRLLIGVENTDIATRQKRFTVERADGRTETWLPRSNGKYHLSGQTLASQPELPTHLGALLAEARTRLGAASDYQSKVQGYARQHMLPIDLEHMMSSEAAEFNMRAQAIERLSPTEPLAQQLRARADEFLRSGRTLRIDQTLSSKTPTEGYLDYLLEQQVVDIRKEGGLRDLGKRPDRTRDFLQEYEVRDLRSEPAQTLWYAHFHYTSAKPQFSDFVKGHLKLPEQRNLGLKWQQAVAATGAPVDAIWRGDIGKPLGNKHFSTL</sequence>
<gene>
    <name evidence="1" type="ORF">J2X87_001714</name>
</gene>